<dbReference type="EMBL" id="CCBC010000147">
    <property type="protein sequence ID" value="CDO18000.1"/>
    <property type="molecule type" value="Genomic_DNA"/>
</dbReference>
<accession>A0A060RKG7</accession>
<sequence>MTEETLKNLYRQVNDAMVAKDTKTLAELIAPDSVLVHMTGYAQPVKEWLAQIESEEMCYYAWQEDAIKAIHITDNTASLVGQSRVKARVWGSGPATWRLQIKMDFEKIDGVWKIVKQTASTY</sequence>
<comment type="caution">
    <text evidence="2">The sequence shown here is derived from an EMBL/GenBank/DDBJ whole genome shotgun (WGS) entry which is preliminary data.</text>
</comment>
<dbReference type="RefSeq" id="WP_039694076.1">
    <property type="nucleotide sequence ID" value="NZ_FNFJ01000001.1"/>
</dbReference>
<dbReference type="Pfam" id="PF14534">
    <property type="entry name" value="DUF4440"/>
    <property type="match status" value="1"/>
</dbReference>
<protein>
    <recommendedName>
        <fullName evidence="1">DUF4440 domain-containing protein</fullName>
    </recommendedName>
</protein>
<organism evidence="2 3">
    <name type="scientific">Streptococcus gallolyticus</name>
    <dbReference type="NCBI Taxonomy" id="315405"/>
    <lineage>
        <taxon>Bacteria</taxon>
        <taxon>Bacillati</taxon>
        <taxon>Bacillota</taxon>
        <taxon>Bacilli</taxon>
        <taxon>Lactobacillales</taxon>
        <taxon>Streptococcaceae</taxon>
        <taxon>Streptococcus</taxon>
    </lineage>
</organism>
<evidence type="ECO:0000313" key="2">
    <source>
        <dbReference type="EMBL" id="CDO18000.1"/>
    </source>
</evidence>
<reference evidence="2 3" key="2">
    <citation type="submission" date="2014-05" db="EMBL/GenBank/DDBJ databases">
        <title>Genome sequence of Streptococcus gallolyticus.</title>
        <authorList>
            <person name="Del Campo R."/>
        </authorList>
    </citation>
    <scope>NUCLEOTIDE SEQUENCE [LARGE SCALE GENOMIC DNA]</scope>
    <source>
        <strain evidence="2 3">LMG17956</strain>
    </source>
</reference>
<evidence type="ECO:0000259" key="1">
    <source>
        <dbReference type="Pfam" id="PF14534"/>
    </source>
</evidence>
<dbReference type="Proteomes" id="UP000027584">
    <property type="component" value="Unassembled WGS sequence"/>
</dbReference>
<dbReference type="AlphaFoldDB" id="A0A060RKG7"/>
<dbReference type="Gene3D" id="3.10.450.50">
    <property type="match status" value="1"/>
</dbReference>
<evidence type="ECO:0000313" key="3">
    <source>
        <dbReference type="Proteomes" id="UP000027584"/>
    </source>
</evidence>
<feature type="domain" description="DUF4440" evidence="1">
    <location>
        <begin position="7"/>
        <end position="114"/>
    </location>
</feature>
<dbReference type="SUPFAM" id="SSF54427">
    <property type="entry name" value="NTF2-like"/>
    <property type="match status" value="1"/>
</dbReference>
<gene>
    <name evidence="2" type="ORF">BN963_SGAL_01195</name>
</gene>
<reference evidence="2 3" key="1">
    <citation type="submission" date="2014-02" db="EMBL/GenBank/DDBJ databases">
        <authorList>
            <person name="Manrique M."/>
        </authorList>
    </citation>
    <scope>NUCLEOTIDE SEQUENCE [LARGE SCALE GENOMIC DNA]</scope>
    <source>
        <strain evidence="2 3">LMG17956</strain>
    </source>
</reference>
<dbReference type="InterPro" id="IPR032710">
    <property type="entry name" value="NTF2-like_dom_sf"/>
</dbReference>
<name>A0A060RKG7_9STRE</name>
<dbReference type="InterPro" id="IPR027843">
    <property type="entry name" value="DUF4440"/>
</dbReference>
<proteinExistence type="predicted"/>